<dbReference type="RefSeq" id="WP_225417363.1">
    <property type="nucleotide sequence ID" value="NZ_JBHTOF010000077.1"/>
</dbReference>
<keyword evidence="3" id="KW-1185">Reference proteome</keyword>
<accession>A0ABW4DPA2</accession>
<dbReference type="Gene3D" id="1.20.58.220">
    <property type="entry name" value="Phosphate transport system protein phou homolog 2, domain 2"/>
    <property type="match status" value="1"/>
</dbReference>
<evidence type="ECO:0000313" key="2">
    <source>
        <dbReference type="EMBL" id="MFD1465713.1"/>
    </source>
</evidence>
<evidence type="ECO:0000259" key="1">
    <source>
        <dbReference type="Pfam" id="PF01895"/>
    </source>
</evidence>
<dbReference type="SUPFAM" id="SSF109755">
    <property type="entry name" value="PhoU-like"/>
    <property type="match status" value="1"/>
</dbReference>
<dbReference type="InterPro" id="IPR026022">
    <property type="entry name" value="PhoU_dom"/>
</dbReference>
<organism evidence="2 3">
    <name type="scientific">Lapidilactobacillus mulanensis</name>
    <dbReference type="NCBI Taxonomy" id="2485999"/>
    <lineage>
        <taxon>Bacteria</taxon>
        <taxon>Bacillati</taxon>
        <taxon>Bacillota</taxon>
        <taxon>Bacilli</taxon>
        <taxon>Lactobacillales</taxon>
        <taxon>Lactobacillaceae</taxon>
        <taxon>Lapidilactobacillus</taxon>
    </lineage>
</organism>
<feature type="domain" description="PhoU" evidence="1">
    <location>
        <begin position="2"/>
        <end position="46"/>
    </location>
</feature>
<comment type="caution">
    <text evidence="2">The sequence shown here is derived from an EMBL/GenBank/DDBJ whole genome shotgun (WGS) entry which is preliminary data.</text>
</comment>
<dbReference type="InterPro" id="IPR038078">
    <property type="entry name" value="PhoU-like_sf"/>
</dbReference>
<protein>
    <submittedName>
        <fullName evidence="2">PhoU domain-containing protein</fullName>
    </submittedName>
</protein>
<reference evidence="3" key="1">
    <citation type="journal article" date="2019" name="Int. J. Syst. Evol. Microbiol.">
        <title>The Global Catalogue of Microorganisms (GCM) 10K type strain sequencing project: providing services to taxonomists for standard genome sequencing and annotation.</title>
        <authorList>
            <consortium name="The Broad Institute Genomics Platform"/>
            <consortium name="The Broad Institute Genome Sequencing Center for Infectious Disease"/>
            <person name="Wu L."/>
            <person name="Ma J."/>
        </authorList>
    </citation>
    <scope>NUCLEOTIDE SEQUENCE [LARGE SCALE GENOMIC DNA]</scope>
    <source>
        <strain evidence="3">CCM 8951</strain>
    </source>
</reference>
<proteinExistence type="predicted"/>
<dbReference type="Pfam" id="PF01895">
    <property type="entry name" value="PhoU"/>
    <property type="match status" value="1"/>
</dbReference>
<dbReference type="Proteomes" id="UP001597244">
    <property type="component" value="Unassembled WGS sequence"/>
</dbReference>
<sequence>MEKQALYVMALQQSIESSFREVISVLKVSSDLERIGDHIVNISEWTVYSKTGKIVELSDDQKRVDENTDER</sequence>
<dbReference type="EMBL" id="JBHTOF010000077">
    <property type="protein sequence ID" value="MFD1465713.1"/>
    <property type="molecule type" value="Genomic_DNA"/>
</dbReference>
<name>A0ABW4DPA2_9LACO</name>
<gene>
    <name evidence="2" type="ORF">ACFQ4L_06430</name>
</gene>
<evidence type="ECO:0000313" key="3">
    <source>
        <dbReference type="Proteomes" id="UP001597244"/>
    </source>
</evidence>